<dbReference type="Proteomes" id="UP000247702">
    <property type="component" value="Unassembled WGS sequence"/>
</dbReference>
<sequence length="321" mass="36312">MGPKGLKGKKNIWYQVDGREVSNVELPAGGQYIQLCRAIKEEENLEVPASTLTLKAKKVDETGYTTLNVDFFHDECDNDFNKLISKFKIKRTNPIKVKYLATASENEEIKKLKEELDALKISQETIRSPVVDRSTHASSNEIHVRYENQSFSFNKNVLEAMRISNIDDLTGVIKLQLKKSIKDVSDKVITLRRGENDFMDPETSISGLCNTEDQALHVIVANVPTINLTVKTSKKDFYFSNQHIGSTHDEIIKFIKSREVLTQFITDNTIFLGDDGQALSSQHLVSAQESGTFNITLTDPYIDTVSHKEILEEAFNCQFRS</sequence>
<keyword evidence="3" id="KW-1185">Reference proteome</keyword>
<reference evidence="1 3" key="1">
    <citation type="submission" date="2017-11" db="EMBL/GenBank/DDBJ databases">
        <title>The genome of Rhizophagus clarus HR1 reveals common genetic basis of auxotrophy among arbuscular mycorrhizal fungi.</title>
        <authorList>
            <person name="Kobayashi Y."/>
        </authorList>
    </citation>
    <scope>NUCLEOTIDE SEQUENCE [LARGE SCALE GENOMIC DNA]</scope>
    <source>
        <strain evidence="1 3">HR1</strain>
    </source>
</reference>
<reference evidence="2" key="2">
    <citation type="submission" date="2019-10" db="EMBL/GenBank/DDBJ databases">
        <title>Conservation and host-specific expression of non-tandemly repeated heterogenous ribosome RNA gene in arbuscular mycorrhizal fungi.</title>
        <authorList>
            <person name="Maeda T."/>
            <person name="Kobayashi Y."/>
            <person name="Nakagawa T."/>
            <person name="Ezawa T."/>
            <person name="Yamaguchi K."/>
            <person name="Bino T."/>
            <person name="Nishimoto Y."/>
            <person name="Shigenobu S."/>
            <person name="Kawaguchi M."/>
        </authorList>
    </citation>
    <scope>NUCLEOTIDE SEQUENCE</scope>
    <source>
        <strain evidence="2">HR1</strain>
    </source>
</reference>
<dbReference type="STRING" id="94130.A0A2Z6QTN3"/>
<protein>
    <submittedName>
        <fullName evidence="1">Uncharacterized protein</fullName>
    </submittedName>
</protein>
<accession>A0A2Z6QTN3</accession>
<dbReference type="EMBL" id="BLAL01000019">
    <property type="protein sequence ID" value="GES76177.1"/>
    <property type="molecule type" value="Genomic_DNA"/>
</dbReference>
<evidence type="ECO:0000313" key="3">
    <source>
        <dbReference type="Proteomes" id="UP000247702"/>
    </source>
</evidence>
<comment type="caution">
    <text evidence="1">The sequence shown here is derived from an EMBL/GenBank/DDBJ whole genome shotgun (WGS) entry which is preliminary data.</text>
</comment>
<name>A0A2Z6QTN3_9GLOM</name>
<evidence type="ECO:0000313" key="2">
    <source>
        <dbReference type="EMBL" id="GES76177.1"/>
    </source>
</evidence>
<dbReference type="Proteomes" id="UP000615446">
    <property type="component" value="Unassembled WGS sequence"/>
</dbReference>
<organism evidence="1 3">
    <name type="scientific">Rhizophagus clarus</name>
    <dbReference type="NCBI Taxonomy" id="94130"/>
    <lineage>
        <taxon>Eukaryota</taxon>
        <taxon>Fungi</taxon>
        <taxon>Fungi incertae sedis</taxon>
        <taxon>Mucoromycota</taxon>
        <taxon>Glomeromycotina</taxon>
        <taxon>Glomeromycetes</taxon>
        <taxon>Glomerales</taxon>
        <taxon>Glomeraceae</taxon>
        <taxon>Rhizophagus</taxon>
    </lineage>
</organism>
<gene>
    <name evidence="2" type="ORF">RCL2_000358500</name>
    <name evidence="1" type="ORF">RclHR1_14590003</name>
</gene>
<dbReference type="EMBL" id="BEXD01000512">
    <property type="protein sequence ID" value="GBB88041.1"/>
    <property type="molecule type" value="Genomic_DNA"/>
</dbReference>
<proteinExistence type="predicted"/>
<evidence type="ECO:0000313" key="1">
    <source>
        <dbReference type="EMBL" id="GBB88041.1"/>
    </source>
</evidence>
<dbReference type="AlphaFoldDB" id="A0A2Z6QTN3"/>